<dbReference type="AlphaFoldDB" id="A0A6J4V0Q7"/>
<feature type="transmembrane region" description="Helical" evidence="1">
    <location>
        <begin position="216"/>
        <end position="237"/>
    </location>
</feature>
<keyword evidence="1" id="KW-1133">Transmembrane helix</keyword>
<reference evidence="2" key="1">
    <citation type="submission" date="2020-02" db="EMBL/GenBank/DDBJ databases">
        <authorList>
            <person name="Meier V. D."/>
        </authorList>
    </citation>
    <scope>NUCLEOTIDE SEQUENCE</scope>
    <source>
        <strain evidence="2">AVDCRST_MAG86</strain>
    </source>
</reference>
<keyword evidence="1" id="KW-0812">Transmembrane</keyword>
<organism evidence="2">
    <name type="scientific">uncultured Truepera sp</name>
    <dbReference type="NCBI Taxonomy" id="543023"/>
    <lineage>
        <taxon>Bacteria</taxon>
        <taxon>Thermotogati</taxon>
        <taxon>Deinococcota</taxon>
        <taxon>Deinococci</taxon>
        <taxon>Trueperales</taxon>
        <taxon>Trueperaceae</taxon>
        <taxon>Truepera</taxon>
        <taxon>environmental samples</taxon>
    </lineage>
</organism>
<gene>
    <name evidence="2" type="ORF">AVDCRST_MAG86-990</name>
</gene>
<feature type="transmembrane region" description="Helical" evidence="1">
    <location>
        <begin position="65"/>
        <end position="82"/>
    </location>
</feature>
<evidence type="ECO:0000256" key="1">
    <source>
        <dbReference type="SAM" id="Phobius"/>
    </source>
</evidence>
<feature type="transmembrane region" description="Helical" evidence="1">
    <location>
        <begin position="249"/>
        <end position="269"/>
    </location>
</feature>
<feature type="transmembrane region" description="Helical" evidence="1">
    <location>
        <begin position="89"/>
        <end position="110"/>
    </location>
</feature>
<dbReference type="EMBL" id="CADCWP010000069">
    <property type="protein sequence ID" value="CAA9565192.1"/>
    <property type="molecule type" value="Genomic_DNA"/>
</dbReference>
<protein>
    <submittedName>
        <fullName evidence="2">Uncharacterized protein</fullName>
    </submittedName>
</protein>
<sequence length="316" mass="33742">MNSSELTWRAGVAYFRSGSRLQKTLFVSGTVLFLSMIFHLVVLAASGGPLSGPVSFRKPATFSETGWLLCWSVGWLLPLLNFRAWERVVVATGALVFGLGESIVAVIQAWRGVPFHYNTTSAFNTGTFALSGLEALVFFVSLVVLLFASLRPQRLAPSLLLSIRTGAVIVIFGTLAGWLMIFNWSGVWQGSLGMLEPGFDTDAANYSVGVTGGNLVVLHALGVHGLSLVPLAAWLLTFSALSERARTRLTAGVAESLFALLFLLAVQALRARPLFALDVPTAVLLGASALALVVFYSRVGRAALRGPSPNAAPYTR</sequence>
<feature type="transmembrane region" description="Helical" evidence="1">
    <location>
        <begin position="122"/>
        <end position="147"/>
    </location>
</feature>
<proteinExistence type="predicted"/>
<evidence type="ECO:0000313" key="2">
    <source>
        <dbReference type="EMBL" id="CAA9565192.1"/>
    </source>
</evidence>
<feature type="transmembrane region" description="Helical" evidence="1">
    <location>
        <begin position="159"/>
        <end position="181"/>
    </location>
</feature>
<feature type="transmembrane region" description="Helical" evidence="1">
    <location>
        <begin position="275"/>
        <end position="296"/>
    </location>
</feature>
<feature type="transmembrane region" description="Helical" evidence="1">
    <location>
        <begin position="25"/>
        <end position="45"/>
    </location>
</feature>
<name>A0A6J4V0Q7_9DEIN</name>
<accession>A0A6J4V0Q7</accession>
<keyword evidence="1" id="KW-0472">Membrane</keyword>